<comment type="caution">
    <text evidence="6">The sequence shown here is derived from an EMBL/GenBank/DDBJ whole genome shotgun (WGS) entry which is preliminary data.</text>
</comment>
<dbReference type="InterPro" id="IPR041121">
    <property type="entry name" value="SDH_C"/>
</dbReference>
<protein>
    <recommendedName>
        <fullName evidence="8">Quinate repressor protein</fullName>
    </recommendedName>
</protein>
<evidence type="ECO:0000259" key="3">
    <source>
        <dbReference type="Pfam" id="PF01488"/>
    </source>
</evidence>
<evidence type="ECO:0000313" key="6">
    <source>
        <dbReference type="EMBL" id="KAJ5112693.1"/>
    </source>
</evidence>
<dbReference type="Gene3D" id="3.40.50.720">
    <property type="entry name" value="NAD(P)-binding Rossmann-like Domain"/>
    <property type="match status" value="1"/>
</dbReference>
<dbReference type="Pfam" id="PF01487">
    <property type="entry name" value="DHquinase_I"/>
    <property type="match status" value="1"/>
</dbReference>
<reference evidence="6" key="2">
    <citation type="journal article" date="2023" name="IMA Fungus">
        <title>Comparative genomic study of the Penicillium genus elucidates a diverse pangenome and 15 lateral gene transfer events.</title>
        <authorList>
            <person name="Petersen C."/>
            <person name="Sorensen T."/>
            <person name="Nielsen M.R."/>
            <person name="Sondergaard T.E."/>
            <person name="Sorensen J.L."/>
            <person name="Fitzpatrick D.A."/>
            <person name="Frisvad J.C."/>
            <person name="Nielsen K.L."/>
        </authorList>
    </citation>
    <scope>NUCLEOTIDE SEQUENCE</scope>
    <source>
        <strain evidence="6">IBT 30761</strain>
    </source>
</reference>
<comment type="similarity">
    <text evidence="1">In the 2nd section; belongs to the type-I 3-dehydroquinase family.</text>
</comment>
<dbReference type="GO" id="GO:0004764">
    <property type="term" value="F:shikimate 3-dehydrogenase (NADP+) activity"/>
    <property type="evidence" value="ECO:0007669"/>
    <property type="project" value="InterPro"/>
</dbReference>
<dbReference type="OrthoDB" id="4415835at2759"/>
<evidence type="ECO:0000256" key="1">
    <source>
        <dbReference type="ARBA" id="ARBA00006477"/>
    </source>
</evidence>
<dbReference type="InterPro" id="IPR031322">
    <property type="entry name" value="Shikimate/glucono_kinase"/>
</dbReference>
<accession>A0A9W9KP56</accession>
<dbReference type="InterPro" id="IPR013708">
    <property type="entry name" value="Shikimate_DH-bd_N"/>
</dbReference>
<feature type="domain" description="SDH C-terminal" evidence="5">
    <location>
        <begin position="719"/>
        <end position="749"/>
    </location>
</feature>
<dbReference type="GO" id="GO:0019632">
    <property type="term" value="P:shikimate metabolic process"/>
    <property type="evidence" value="ECO:0007669"/>
    <property type="project" value="TreeGrafter"/>
</dbReference>
<evidence type="ECO:0000256" key="2">
    <source>
        <dbReference type="ARBA" id="ARBA00009349"/>
    </source>
</evidence>
<dbReference type="InterPro" id="IPR022893">
    <property type="entry name" value="Shikimate_DH_fam"/>
</dbReference>
<feature type="domain" description="Shikimate dehydrogenase substrate binding N-terminal" evidence="4">
    <location>
        <begin position="458"/>
        <end position="538"/>
    </location>
</feature>
<dbReference type="Proteomes" id="UP001149074">
    <property type="component" value="Unassembled WGS sequence"/>
</dbReference>
<evidence type="ECO:0000313" key="7">
    <source>
        <dbReference type="Proteomes" id="UP001149074"/>
    </source>
</evidence>
<dbReference type="InterPro" id="IPR006151">
    <property type="entry name" value="Shikm_DH/Glu-tRNA_Rdtase"/>
</dbReference>
<keyword evidence="7" id="KW-1185">Reference proteome</keyword>
<reference evidence="6" key="1">
    <citation type="submission" date="2022-11" db="EMBL/GenBank/DDBJ databases">
        <authorList>
            <person name="Petersen C."/>
        </authorList>
    </citation>
    <scope>NUCLEOTIDE SEQUENCE</scope>
    <source>
        <strain evidence="6">IBT 30761</strain>
    </source>
</reference>
<dbReference type="Gene3D" id="3.40.50.300">
    <property type="entry name" value="P-loop containing nucleotide triphosphate hydrolases"/>
    <property type="match status" value="1"/>
</dbReference>
<dbReference type="PANTHER" id="PTHR21089:SF1">
    <property type="entry name" value="BIFUNCTIONAL 3-DEHYDROQUINATE DEHYDRATASE_SHIKIMATE DEHYDROGENASE, CHLOROPLASTIC"/>
    <property type="match status" value="1"/>
</dbReference>
<dbReference type="Pfam" id="PF18317">
    <property type="entry name" value="SDH_C"/>
    <property type="match status" value="1"/>
</dbReference>
<dbReference type="GO" id="GO:0009423">
    <property type="term" value="P:chorismate biosynthetic process"/>
    <property type="evidence" value="ECO:0007669"/>
    <property type="project" value="TreeGrafter"/>
</dbReference>
<dbReference type="InterPro" id="IPR013785">
    <property type="entry name" value="Aldolase_TIM"/>
</dbReference>
<dbReference type="InterPro" id="IPR001381">
    <property type="entry name" value="DHquinase_I"/>
</dbReference>
<dbReference type="Pfam" id="PF01202">
    <property type="entry name" value="SKI"/>
    <property type="match status" value="1"/>
</dbReference>
<dbReference type="SUPFAM" id="SSF52540">
    <property type="entry name" value="P-loop containing nucleoside triphosphate hydrolases"/>
    <property type="match status" value="1"/>
</dbReference>
<dbReference type="CDD" id="cd01065">
    <property type="entry name" value="NAD_bind_Shikimate_DH"/>
    <property type="match status" value="1"/>
</dbReference>
<dbReference type="RefSeq" id="XP_056480466.1">
    <property type="nucleotide sequence ID" value="XM_056613242.1"/>
</dbReference>
<dbReference type="EMBL" id="JAPQKI010000001">
    <property type="protein sequence ID" value="KAJ5112693.1"/>
    <property type="molecule type" value="Genomic_DNA"/>
</dbReference>
<gene>
    <name evidence="6" type="ORF">N7532_000738</name>
</gene>
<evidence type="ECO:0000259" key="4">
    <source>
        <dbReference type="Pfam" id="PF08501"/>
    </source>
</evidence>
<proteinExistence type="inferred from homology"/>
<dbReference type="Pfam" id="PF01488">
    <property type="entry name" value="Shikimate_DH"/>
    <property type="match status" value="1"/>
</dbReference>
<dbReference type="Pfam" id="PF08501">
    <property type="entry name" value="Shikimate_dh_N"/>
    <property type="match status" value="1"/>
</dbReference>
<dbReference type="Gene3D" id="3.20.20.70">
    <property type="entry name" value="Aldolase class I"/>
    <property type="match status" value="1"/>
</dbReference>
<organism evidence="6 7">
    <name type="scientific">Penicillium argentinense</name>
    <dbReference type="NCBI Taxonomy" id="1131581"/>
    <lineage>
        <taxon>Eukaryota</taxon>
        <taxon>Fungi</taxon>
        <taxon>Dikarya</taxon>
        <taxon>Ascomycota</taxon>
        <taxon>Pezizomycotina</taxon>
        <taxon>Eurotiomycetes</taxon>
        <taxon>Eurotiomycetidae</taxon>
        <taxon>Eurotiales</taxon>
        <taxon>Aspergillaceae</taxon>
        <taxon>Penicillium</taxon>
    </lineage>
</organism>
<dbReference type="PANTHER" id="PTHR21089">
    <property type="entry name" value="SHIKIMATE DEHYDROGENASE"/>
    <property type="match status" value="1"/>
</dbReference>
<name>A0A9W9KP56_9EURO</name>
<dbReference type="SUPFAM" id="SSF53223">
    <property type="entry name" value="Aminoacid dehydrogenase-like, N-terminal domain"/>
    <property type="match status" value="1"/>
</dbReference>
<dbReference type="InterPro" id="IPR046346">
    <property type="entry name" value="Aminoacid_DH-like_N_sf"/>
</dbReference>
<evidence type="ECO:0008006" key="8">
    <source>
        <dbReference type="Google" id="ProtNLM"/>
    </source>
</evidence>
<dbReference type="Gene3D" id="3.40.50.10860">
    <property type="entry name" value="Leucine Dehydrogenase, chain A, domain 1"/>
    <property type="match status" value="1"/>
</dbReference>
<dbReference type="GeneID" id="81352221"/>
<dbReference type="GO" id="GO:0003855">
    <property type="term" value="F:3-dehydroquinate dehydratase activity"/>
    <property type="evidence" value="ECO:0007669"/>
    <property type="project" value="InterPro"/>
</dbReference>
<dbReference type="AlphaFoldDB" id="A0A9W9KP56"/>
<feature type="domain" description="Quinate/shikimate 5-dehydrogenase/glutamyl-tRNA reductase" evidence="3">
    <location>
        <begin position="581"/>
        <end position="625"/>
    </location>
</feature>
<comment type="similarity">
    <text evidence="2">In the N-terminal section; belongs to the shikimate kinase family.</text>
</comment>
<dbReference type="InterPro" id="IPR027417">
    <property type="entry name" value="P-loop_NTPase"/>
</dbReference>
<evidence type="ECO:0000259" key="5">
    <source>
        <dbReference type="Pfam" id="PF18317"/>
    </source>
</evidence>
<sequence length="760" mass="84756">MNTVVEATPRGKSSDAAPRPADEALTFHRHYDPHATILLVGFFGAGKKTLGIIASVVLRRRFIDFDTYFQQEVQLSPQEFIARRGLVQYRDVELRLSHELLTKHDKGCVIVGLGAFASRPQQMLLFEFAQRHPIVYVRRNKRDLQQFVTTSSEKFNRIFELGNDFFESCSNFDFFNHTQTQPDPTSPAYLKLKETERLFVAFLRRIFGVLLPQTFSSDPFSDSDTFSLQVPLQWLDGAPQDLELLECGADAIALVITPRDIQSAGVARRLSEHIATLRRNSRAAIIIDVVAISCKSEKSKAHEKILGMILRLAPDAVILSSDLDDDIFRSLNHSTGFTKLIIGFHQKEPVGSREGVFTPSNIQRQTNFPQLGGIRVTGECISPDDNLQCVPFLKSMTAITNLPVFAYNTGALGRASICLNPTLSPVVLPRLQSEGITVQQAQHAMTSFFLLPRKKFTIFGQTVKYSLSPEMHNAAYDYCGLPHIYDTTQAEDISAVDGILAEEGRGGVTISLPFKSAILPFIDEITSDAEDMRAVNTVVLEHKLKSDGSRATIRKGYNTDHIGIRDCIDKHLSPANAVRDGTTALIVGAGGMARAAIYACYELGVQRICIFNRTPEHAQKLANYWNQWAGSKPNVNLQVDILRSTDAWPSDLRLPTIVVPCIPPFQIGSEHPVKFQIPNDWLESRTGGVFVEVAYGPFKTQLMEQMIPRASKGWVIVSGLLVLVEQGIAQYEIFTKRPAPVHVMRRVIQEQSAKYGFVHQ</sequence>
<dbReference type="SUPFAM" id="SSF51735">
    <property type="entry name" value="NAD(P)-binding Rossmann-fold domains"/>
    <property type="match status" value="1"/>
</dbReference>
<dbReference type="InterPro" id="IPR036291">
    <property type="entry name" value="NAD(P)-bd_dom_sf"/>
</dbReference>